<evidence type="ECO:0000256" key="3">
    <source>
        <dbReference type="ARBA" id="ARBA00022475"/>
    </source>
</evidence>
<proteinExistence type="inferred from homology"/>
<accession>A0ABT9CFF7</accession>
<keyword evidence="4 7" id="KW-0812">Transmembrane</keyword>
<keyword evidence="10" id="KW-1185">Reference proteome</keyword>
<feature type="transmembrane region" description="Helical" evidence="7">
    <location>
        <begin position="274"/>
        <end position="295"/>
    </location>
</feature>
<feature type="transmembrane region" description="Helical" evidence="7">
    <location>
        <begin position="153"/>
        <end position="172"/>
    </location>
</feature>
<evidence type="ECO:0000256" key="7">
    <source>
        <dbReference type="RuleBase" id="RU363032"/>
    </source>
</evidence>
<evidence type="ECO:0000313" key="10">
    <source>
        <dbReference type="Proteomes" id="UP001240171"/>
    </source>
</evidence>
<dbReference type="SUPFAM" id="SSF161098">
    <property type="entry name" value="MetI-like"/>
    <property type="match status" value="1"/>
</dbReference>
<feature type="transmembrane region" description="Helical" evidence="7">
    <location>
        <begin position="243"/>
        <end position="262"/>
    </location>
</feature>
<dbReference type="Proteomes" id="UP001240171">
    <property type="component" value="Unassembled WGS sequence"/>
</dbReference>
<evidence type="ECO:0000256" key="6">
    <source>
        <dbReference type="ARBA" id="ARBA00023136"/>
    </source>
</evidence>
<dbReference type="PROSITE" id="PS50928">
    <property type="entry name" value="ABC_TM1"/>
    <property type="match status" value="1"/>
</dbReference>
<feature type="domain" description="ABC transmembrane type-1" evidence="8">
    <location>
        <begin position="112"/>
        <end position="292"/>
    </location>
</feature>
<dbReference type="PANTHER" id="PTHR30151:SF38">
    <property type="entry name" value="ALIPHATIC SULFONATES TRANSPORT PERMEASE PROTEIN SSUC-RELATED"/>
    <property type="match status" value="1"/>
</dbReference>
<dbReference type="EMBL" id="JAUQTB010000011">
    <property type="protein sequence ID" value="MDO7907995.1"/>
    <property type="molecule type" value="Genomic_DNA"/>
</dbReference>
<sequence length="308" mass="34449">MSLQREIPVPKTTLTSERDTTVSFTQKSRDPETDTADPIVYDYEAELAPRNRKIHDWWRDLGYGSIIPVGVILLWQLAGSAGWVSDEFLPTPRIILESFINLMISGQLAYHVGVSLERALTGFVIGGFLGLLLGCITGLFRRAEYLLDPSIQVLRLVPHLAIAPLIILWFGFGEVSKIAIILTGSFFPLYINTFMGIRQVDSKWFEVGRVLEFNAYQRFSRLLIPGALPSILLGLRLSLAVSWISLVVAELVGSTAGVGFLINEAKQNSDTPVIFVGILIFAVVGKVIDSLVRLFERRWLHWRDSYQG</sequence>
<gene>
    <name evidence="9" type="ORF">Q5741_16405</name>
</gene>
<evidence type="ECO:0000256" key="4">
    <source>
        <dbReference type="ARBA" id="ARBA00022692"/>
    </source>
</evidence>
<evidence type="ECO:0000256" key="5">
    <source>
        <dbReference type="ARBA" id="ARBA00022989"/>
    </source>
</evidence>
<feature type="transmembrane region" description="Helical" evidence="7">
    <location>
        <begin position="178"/>
        <end position="197"/>
    </location>
</feature>
<feature type="transmembrane region" description="Helical" evidence="7">
    <location>
        <begin position="94"/>
        <end position="113"/>
    </location>
</feature>
<keyword evidence="3" id="KW-1003">Cell membrane</keyword>
<keyword evidence="6 7" id="KW-0472">Membrane</keyword>
<organism evidence="9 10">
    <name type="scientific">Paenibacillus lacisoli</name>
    <dbReference type="NCBI Taxonomy" id="3064525"/>
    <lineage>
        <taxon>Bacteria</taxon>
        <taxon>Bacillati</taxon>
        <taxon>Bacillota</taxon>
        <taxon>Bacilli</taxon>
        <taxon>Bacillales</taxon>
        <taxon>Paenibacillaceae</taxon>
        <taxon>Paenibacillus</taxon>
    </lineage>
</organism>
<dbReference type="InterPro" id="IPR000515">
    <property type="entry name" value="MetI-like"/>
</dbReference>
<dbReference type="InterPro" id="IPR035906">
    <property type="entry name" value="MetI-like_sf"/>
</dbReference>
<reference evidence="9 10" key="1">
    <citation type="submission" date="2023-07" db="EMBL/GenBank/DDBJ databases">
        <title>Paenibacillus sp. JX-17 nov. isolated from soil.</title>
        <authorList>
            <person name="Wan Y."/>
            <person name="Liu B."/>
        </authorList>
    </citation>
    <scope>NUCLEOTIDE SEQUENCE [LARGE SCALE GENOMIC DNA]</scope>
    <source>
        <strain evidence="9 10">JX-17</strain>
    </source>
</reference>
<evidence type="ECO:0000313" key="9">
    <source>
        <dbReference type="EMBL" id="MDO7907995.1"/>
    </source>
</evidence>
<protein>
    <submittedName>
        <fullName evidence="9">ABC transporter permease</fullName>
    </submittedName>
</protein>
<feature type="transmembrane region" description="Helical" evidence="7">
    <location>
        <begin position="61"/>
        <end position="82"/>
    </location>
</feature>
<dbReference type="Gene3D" id="1.10.3720.10">
    <property type="entry name" value="MetI-like"/>
    <property type="match status" value="1"/>
</dbReference>
<evidence type="ECO:0000256" key="2">
    <source>
        <dbReference type="ARBA" id="ARBA00022448"/>
    </source>
</evidence>
<feature type="transmembrane region" description="Helical" evidence="7">
    <location>
        <begin position="119"/>
        <end position="141"/>
    </location>
</feature>
<keyword evidence="5 7" id="KW-1133">Transmembrane helix</keyword>
<keyword evidence="2 7" id="KW-0813">Transport</keyword>
<comment type="subcellular location">
    <subcellularLocation>
        <location evidence="1 7">Cell membrane</location>
        <topology evidence="1 7">Multi-pass membrane protein</topology>
    </subcellularLocation>
</comment>
<evidence type="ECO:0000256" key="1">
    <source>
        <dbReference type="ARBA" id="ARBA00004651"/>
    </source>
</evidence>
<dbReference type="Pfam" id="PF00528">
    <property type="entry name" value="BPD_transp_1"/>
    <property type="match status" value="1"/>
</dbReference>
<dbReference type="RefSeq" id="WP_305025214.1">
    <property type="nucleotide sequence ID" value="NZ_JAUQTB010000011.1"/>
</dbReference>
<dbReference type="CDD" id="cd06261">
    <property type="entry name" value="TM_PBP2"/>
    <property type="match status" value="1"/>
</dbReference>
<comment type="caution">
    <text evidence="9">The sequence shown here is derived from an EMBL/GenBank/DDBJ whole genome shotgun (WGS) entry which is preliminary data.</text>
</comment>
<comment type="similarity">
    <text evidence="7">Belongs to the binding-protein-dependent transport system permease family.</text>
</comment>
<name>A0ABT9CFF7_9BACL</name>
<dbReference type="PANTHER" id="PTHR30151">
    <property type="entry name" value="ALKANE SULFONATE ABC TRANSPORTER-RELATED, MEMBRANE SUBUNIT"/>
    <property type="match status" value="1"/>
</dbReference>
<evidence type="ECO:0000259" key="8">
    <source>
        <dbReference type="PROSITE" id="PS50928"/>
    </source>
</evidence>